<comment type="caution">
    <text evidence="5">The sequence shown here is derived from an EMBL/GenBank/DDBJ whole genome shotgun (WGS) entry which is preliminary data.</text>
</comment>
<sequence length="1047" mass="106940">MRSFIQRCLRLVPAGLACAWVQAAPIPYSPQQSYASPAVARQIATQLGYSVAAGGTYLAVSSPYDDTGGEDCGIVGIYQAGSGALVRTLLNPEPSAQAHFGWAVAVEGDRIVVGAKDDDSGAGDSGIVYVYDMGSATPGVPVFTFVNPDPSENDSFGYSVAISGNRVVVGCRHGDSGAADAGMAYVYDLFTSVPSEPVLSLPNPLASGQNFGHAVAISGSRVVVAAPQESGAGDLSRVHVYDVSSGTPQTPVASFSDASPLSNERFGWAVSVSGDKVAAGAPQDDSGADNSGLCYLYDFSAGTPSAPWATIVNPAPAIGDEFAASVSLSASRLAIGNALDDQGFTEAGRVYAYDLTAGGPVLFVTIENPGPQSGDQFGRSVSFSGTRLLTGAHGDNTGGSDVGSAYVYDFSGSPPPAPVFTINTPSTSSAEEFGTAVDMSGSIIVTGAHHDDKGSNQNTGTVFIYDRESQTPEVPVLILENPAPTLNDYFGAAVAIEGNKVAVAAYQDDNPVNNSGIVYIYDRTSNTPTVPVLTILNPAANTQDQFGNSLAMSGSRLVVGCAKNDSGATLDTGSAYVYDLLSGTPTVPVATLDNPAPAADDLFGSSVSIAGTMVIVGAPGNDTGAANAGSAYLYDVSLPAPYGPVAVFDNPQAAADDSFGAAVAISELGVVIGAHQDDTADRDAGAAYVYSLGDLPSTQPWVSLVNPSPEPEDYFGIAVAISGSRVVVGASEMDIHVPDGGAAYVYEMTSAPPQVAVDSLDCGSYGAGDHFGFSVAIDGVDIVVGAPLADGNTFDRGAAHLFAPDPPLPQMQVEQPPGTGLIGGSASIHFGNAPVGTDGGTQLVVIRNVGTASLQVTGIALMSGHTADFQVSPPALPVTLAVDQTATFQVGFTPVVAGIRIASLRITSNSSSNSPFDITLTGQSLAADHDTDGDGLNDVLELQLEALGFDWQVDDSELAAVLLHGANATGAYSLDQLQAMHPGMPLAAVNPGTGTFKLTVAVKKAIDLGNFQLLPMSSNSAFINGQGAIEFNFSSPDPKAFFRLEPR</sequence>
<protein>
    <submittedName>
        <fullName evidence="5">Choice-of-anchor D domain-containing protein</fullName>
    </submittedName>
</protein>
<keyword evidence="1 4" id="KW-0732">Signal</keyword>
<dbReference type="PANTHER" id="PTHR36220">
    <property type="entry name" value="UNNAMED PRODUCT"/>
    <property type="match status" value="1"/>
</dbReference>
<name>A0ABT3G4M5_9BACT</name>
<dbReference type="SUPFAM" id="SSF50965">
    <property type="entry name" value="Galactose oxidase, central domain"/>
    <property type="match status" value="2"/>
</dbReference>
<feature type="chain" id="PRO_5045957128" evidence="4">
    <location>
        <begin position="24"/>
        <end position="1047"/>
    </location>
</feature>
<dbReference type="EMBL" id="JAPDDR010000007">
    <property type="protein sequence ID" value="MCW1914815.1"/>
    <property type="molecule type" value="Genomic_DNA"/>
</dbReference>
<keyword evidence="3" id="KW-0325">Glycoprotein</keyword>
<dbReference type="PROSITE" id="PS51470">
    <property type="entry name" value="FG_GAP"/>
    <property type="match status" value="3"/>
</dbReference>
<dbReference type="SMART" id="SM00191">
    <property type="entry name" value="Int_alpha"/>
    <property type="match status" value="11"/>
</dbReference>
<dbReference type="RefSeq" id="WP_264514349.1">
    <property type="nucleotide sequence ID" value="NZ_JAPDDR010000007.1"/>
</dbReference>
<dbReference type="InterPro" id="IPR013519">
    <property type="entry name" value="Int_alpha_beta-p"/>
</dbReference>
<evidence type="ECO:0000256" key="2">
    <source>
        <dbReference type="ARBA" id="ARBA00022737"/>
    </source>
</evidence>
<dbReference type="Proteomes" id="UP001165653">
    <property type="component" value="Unassembled WGS sequence"/>
</dbReference>
<dbReference type="InterPro" id="IPR011043">
    <property type="entry name" value="Gal_Oxase/kelch_b-propeller"/>
</dbReference>
<dbReference type="InterPro" id="IPR013783">
    <property type="entry name" value="Ig-like_fold"/>
</dbReference>
<keyword evidence="6" id="KW-1185">Reference proteome</keyword>
<organism evidence="5 6">
    <name type="scientific">Luteolibacter rhizosphaerae</name>
    <dbReference type="NCBI Taxonomy" id="2989719"/>
    <lineage>
        <taxon>Bacteria</taxon>
        <taxon>Pseudomonadati</taxon>
        <taxon>Verrucomicrobiota</taxon>
        <taxon>Verrucomicrobiia</taxon>
        <taxon>Verrucomicrobiales</taxon>
        <taxon>Verrucomicrobiaceae</taxon>
        <taxon>Luteolibacter</taxon>
    </lineage>
</organism>
<dbReference type="NCBIfam" id="NF012200">
    <property type="entry name" value="choice_anch_D"/>
    <property type="match status" value="1"/>
</dbReference>
<evidence type="ECO:0000256" key="1">
    <source>
        <dbReference type="ARBA" id="ARBA00022729"/>
    </source>
</evidence>
<dbReference type="Gene3D" id="2.60.40.10">
    <property type="entry name" value="Immunoglobulins"/>
    <property type="match status" value="1"/>
</dbReference>
<dbReference type="InterPro" id="IPR028994">
    <property type="entry name" value="Integrin_alpha_N"/>
</dbReference>
<evidence type="ECO:0000256" key="3">
    <source>
        <dbReference type="ARBA" id="ARBA00023180"/>
    </source>
</evidence>
<evidence type="ECO:0000256" key="4">
    <source>
        <dbReference type="SAM" id="SignalP"/>
    </source>
</evidence>
<evidence type="ECO:0000313" key="5">
    <source>
        <dbReference type="EMBL" id="MCW1914815.1"/>
    </source>
</evidence>
<dbReference type="InterPro" id="IPR013517">
    <property type="entry name" value="FG-GAP"/>
</dbReference>
<proteinExistence type="predicted"/>
<dbReference type="Pfam" id="PF14312">
    <property type="entry name" value="FG-GAP_2"/>
    <property type="match status" value="11"/>
</dbReference>
<dbReference type="PANTHER" id="PTHR36220:SF1">
    <property type="entry name" value="GAMMA TUBULIN COMPLEX COMPONENT C-TERMINAL DOMAIN-CONTAINING PROTEIN"/>
    <property type="match status" value="1"/>
</dbReference>
<reference evidence="5" key="1">
    <citation type="submission" date="2022-10" db="EMBL/GenBank/DDBJ databases">
        <title>Luteolibacter sp. GHJ8, whole genome shotgun sequencing project.</title>
        <authorList>
            <person name="Zhao G."/>
            <person name="Shen L."/>
        </authorList>
    </citation>
    <scope>NUCLEOTIDE SEQUENCE</scope>
    <source>
        <strain evidence="5">GHJ8</strain>
    </source>
</reference>
<gene>
    <name evidence="5" type="ORF">OJ996_14605</name>
</gene>
<evidence type="ECO:0000313" key="6">
    <source>
        <dbReference type="Proteomes" id="UP001165653"/>
    </source>
</evidence>
<feature type="signal peptide" evidence="4">
    <location>
        <begin position="1"/>
        <end position="23"/>
    </location>
</feature>
<accession>A0ABT3G4M5</accession>
<keyword evidence="2" id="KW-0677">Repeat</keyword>
<dbReference type="Gene3D" id="2.130.10.130">
    <property type="entry name" value="Integrin alpha, N-terminal"/>
    <property type="match status" value="3"/>
</dbReference>